<dbReference type="GO" id="GO:0006104">
    <property type="term" value="P:succinyl-CoA metabolic process"/>
    <property type="evidence" value="ECO:0007669"/>
    <property type="project" value="TreeGrafter"/>
</dbReference>
<dbReference type="GO" id="GO:0005524">
    <property type="term" value="F:ATP binding"/>
    <property type="evidence" value="ECO:0007669"/>
    <property type="project" value="InterPro"/>
</dbReference>
<sequence>MVKLAEWRGKEVFRKYGMALPKGKVVRSPEEAEAAARSGEVPVPCVIKAQVLSGGRGKGGAVRFASTPAEAREAAQAILGMEFKGERIRELLMEEKLEIGRELYVSLTLDRSLRLPILMVSPQGGIEIESVDPSSIDRQPIHPFVGLAAYERRRAAGFLGLAGPTAKSLDPILEALWDIFVKEDAELVEINPLAVVGDRVVALDAKVIIEDDAAFRHTEYSEVRDDRTPLEEIAREKEIAFVQLDGNIGVIANGAGLTMATLDVLKEYGGRPGVFLDLGGTDDPKKVAEAFLLMARAAPKAVFLNVFGGVTRCDTVANGLVEAMRQVPPSEKFPLVARIRGNNEAEGVAILRSAGITSLPDLREAGRAVVQAAQRGAHERPRRREDPGRGAGDHRPPRHGPYPADAPLRNPGRGRRDPRQGRQLDRGGSRLHQHGSGRRGDVGECLVHLCPCAVRHGCPDRGGRCRHRARGDRDRTHPLPRHAHDVPL</sequence>
<feature type="non-terminal residue" evidence="8">
    <location>
        <position position="488"/>
    </location>
</feature>
<accession>T1ADN8</accession>
<evidence type="ECO:0000256" key="3">
    <source>
        <dbReference type="ARBA" id="ARBA00022723"/>
    </source>
</evidence>
<dbReference type="PANTHER" id="PTHR11815">
    <property type="entry name" value="SUCCINYL-COA SYNTHETASE BETA CHAIN"/>
    <property type="match status" value="1"/>
</dbReference>
<feature type="region of interest" description="Disordered" evidence="6">
    <location>
        <begin position="461"/>
        <end position="488"/>
    </location>
</feature>
<keyword evidence="2" id="KW-0436">Ligase</keyword>
<dbReference type="InterPro" id="IPR016102">
    <property type="entry name" value="Succinyl-CoA_synth-like"/>
</dbReference>
<comment type="caution">
    <text evidence="8">The sequence shown here is derived from an EMBL/GenBank/DDBJ whole genome shotgun (WGS) entry which is preliminary data.</text>
</comment>
<feature type="compositionally biased region" description="Basic and acidic residues" evidence="6">
    <location>
        <begin position="376"/>
        <end position="395"/>
    </location>
</feature>
<organism evidence="8">
    <name type="scientific">mine drainage metagenome</name>
    <dbReference type="NCBI Taxonomy" id="410659"/>
    <lineage>
        <taxon>unclassified sequences</taxon>
        <taxon>metagenomes</taxon>
        <taxon>ecological metagenomes</taxon>
    </lineage>
</organism>
<dbReference type="HAMAP" id="MF_00558">
    <property type="entry name" value="Succ_CoA_beta"/>
    <property type="match status" value="1"/>
</dbReference>
<dbReference type="Pfam" id="PF00549">
    <property type="entry name" value="Ligase_CoA"/>
    <property type="match status" value="1"/>
</dbReference>
<keyword evidence="3" id="KW-0479">Metal-binding</keyword>
<reference evidence="8" key="1">
    <citation type="submission" date="2013-08" db="EMBL/GenBank/DDBJ databases">
        <authorList>
            <person name="Mendez C."/>
            <person name="Richter M."/>
            <person name="Ferrer M."/>
            <person name="Sanchez J."/>
        </authorList>
    </citation>
    <scope>NUCLEOTIDE SEQUENCE</scope>
</reference>
<dbReference type="GO" id="GO:0042709">
    <property type="term" value="C:succinate-CoA ligase complex"/>
    <property type="evidence" value="ECO:0007669"/>
    <property type="project" value="TreeGrafter"/>
</dbReference>
<evidence type="ECO:0000313" key="8">
    <source>
        <dbReference type="EMBL" id="EQD40015.1"/>
    </source>
</evidence>
<dbReference type="Gene3D" id="3.40.50.261">
    <property type="entry name" value="Succinyl-CoA synthetase domains"/>
    <property type="match status" value="1"/>
</dbReference>
<evidence type="ECO:0000256" key="6">
    <source>
        <dbReference type="SAM" id="MobiDB-lite"/>
    </source>
</evidence>
<dbReference type="PROSITE" id="PS50975">
    <property type="entry name" value="ATP_GRASP"/>
    <property type="match status" value="1"/>
</dbReference>
<evidence type="ECO:0000259" key="7">
    <source>
        <dbReference type="PROSITE" id="PS50975"/>
    </source>
</evidence>
<feature type="domain" description="ATP-grasp" evidence="7">
    <location>
        <begin position="10"/>
        <end position="219"/>
    </location>
</feature>
<dbReference type="PANTHER" id="PTHR11815:SF10">
    <property type="entry name" value="SUCCINATE--COA LIGASE [GDP-FORMING] SUBUNIT BETA, MITOCHONDRIAL"/>
    <property type="match status" value="1"/>
</dbReference>
<dbReference type="GO" id="GO:0004775">
    <property type="term" value="F:succinate-CoA ligase (ADP-forming) activity"/>
    <property type="evidence" value="ECO:0007669"/>
    <property type="project" value="TreeGrafter"/>
</dbReference>
<dbReference type="SUPFAM" id="SSF52210">
    <property type="entry name" value="Succinyl-CoA synthetase domains"/>
    <property type="match status" value="1"/>
</dbReference>
<dbReference type="InterPro" id="IPR005809">
    <property type="entry name" value="Succ_CoA_ligase-like_bsu"/>
</dbReference>
<dbReference type="Gene3D" id="3.30.1490.20">
    <property type="entry name" value="ATP-grasp fold, A domain"/>
    <property type="match status" value="1"/>
</dbReference>
<dbReference type="InterPro" id="IPR017866">
    <property type="entry name" value="Succ-CoA_synthase_bsu_CS"/>
</dbReference>
<evidence type="ECO:0000256" key="1">
    <source>
        <dbReference type="ARBA" id="ARBA00001946"/>
    </source>
</evidence>
<keyword evidence="5" id="KW-0460">Magnesium</keyword>
<dbReference type="InterPro" id="IPR011761">
    <property type="entry name" value="ATP-grasp"/>
</dbReference>
<evidence type="ECO:0000256" key="4">
    <source>
        <dbReference type="ARBA" id="ARBA00022741"/>
    </source>
</evidence>
<dbReference type="InterPro" id="IPR013815">
    <property type="entry name" value="ATP_grasp_subdomain_1"/>
</dbReference>
<dbReference type="PROSITE" id="PS01217">
    <property type="entry name" value="SUCCINYL_COA_LIG_3"/>
    <property type="match status" value="1"/>
</dbReference>
<feature type="region of interest" description="Disordered" evidence="6">
    <location>
        <begin position="369"/>
        <end position="440"/>
    </location>
</feature>
<dbReference type="GO" id="GO:0046872">
    <property type="term" value="F:metal ion binding"/>
    <property type="evidence" value="ECO:0007669"/>
    <property type="project" value="UniProtKB-KW"/>
</dbReference>
<proteinExistence type="inferred from homology"/>
<dbReference type="NCBIfam" id="NF001913">
    <property type="entry name" value="PRK00696.1"/>
    <property type="match status" value="1"/>
</dbReference>
<keyword evidence="4" id="KW-0547">Nucleotide-binding</keyword>
<dbReference type="FunFam" id="3.30.470.20:FF:000002">
    <property type="entry name" value="Succinate--CoA ligase [ADP-forming] subunit beta"/>
    <property type="match status" value="1"/>
</dbReference>
<evidence type="ECO:0000256" key="5">
    <source>
        <dbReference type="ARBA" id="ARBA00022842"/>
    </source>
</evidence>
<dbReference type="InterPro" id="IPR013650">
    <property type="entry name" value="ATP-grasp_succ-CoA_synth-type"/>
</dbReference>
<gene>
    <name evidence="8" type="ORF">B1B_15116</name>
</gene>
<feature type="compositionally biased region" description="Basic and acidic residues" evidence="6">
    <location>
        <begin position="471"/>
        <end position="488"/>
    </location>
</feature>
<dbReference type="Gene3D" id="3.30.470.20">
    <property type="entry name" value="ATP-grasp fold, B domain"/>
    <property type="match status" value="1"/>
</dbReference>
<dbReference type="EMBL" id="AUZY01010048">
    <property type="protein sequence ID" value="EQD40015.1"/>
    <property type="molecule type" value="Genomic_DNA"/>
</dbReference>
<dbReference type="AlphaFoldDB" id="T1ADN8"/>
<dbReference type="SUPFAM" id="SSF56059">
    <property type="entry name" value="Glutathione synthetase ATP-binding domain-like"/>
    <property type="match status" value="1"/>
</dbReference>
<name>T1ADN8_9ZZZZ</name>
<dbReference type="Pfam" id="PF08442">
    <property type="entry name" value="ATP-grasp_2"/>
    <property type="match status" value="1"/>
</dbReference>
<protein>
    <submittedName>
        <fullName evidence="8">Succinyl-CoA synthetase, beta subunit</fullName>
    </submittedName>
</protein>
<feature type="compositionally biased region" description="Basic and acidic residues" evidence="6">
    <location>
        <begin position="414"/>
        <end position="428"/>
    </location>
</feature>
<dbReference type="GO" id="GO:0006099">
    <property type="term" value="P:tricarboxylic acid cycle"/>
    <property type="evidence" value="ECO:0007669"/>
    <property type="project" value="InterPro"/>
</dbReference>
<reference evidence="8" key="2">
    <citation type="journal article" date="2014" name="ISME J.">
        <title>Microbial stratification in low pH oxic and suboxic macroscopic growths along an acid mine drainage.</title>
        <authorList>
            <person name="Mendez-Garcia C."/>
            <person name="Mesa V."/>
            <person name="Sprenger R.R."/>
            <person name="Richter M."/>
            <person name="Diez M.S."/>
            <person name="Solano J."/>
            <person name="Bargiela R."/>
            <person name="Golyshina O.V."/>
            <person name="Manteca A."/>
            <person name="Ramos J.L."/>
            <person name="Gallego J.R."/>
            <person name="Llorente I."/>
            <person name="Martins Dos Santos V.A."/>
            <person name="Jensen O.N."/>
            <person name="Pelaez A.I."/>
            <person name="Sanchez J."/>
            <person name="Ferrer M."/>
        </authorList>
    </citation>
    <scope>NUCLEOTIDE SEQUENCE</scope>
</reference>
<comment type="cofactor">
    <cofactor evidence="1">
        <name>Mg(2+)</name>
        <dbReference type="ChEBI" id="CHEBI:18420"/>
    </cofactor>
</comment>
<evidence type="ECO:0000256" key="2">
    <source>
        <dbReference type="ARBA" id="ARBA00022598"/>
    </source>
</evidence>
<dbReference type="InterPro" id="IPR005811">
    <property type="entry name" value="SUCC_ACL_C"/>
</dbReference>